<dbReference type="EMBL" id="JBHSLV010000019">
    <property type="protein sequence ID" value="MFC5393044.1"/>
    <property type="molecule type" value="Genomic_DNA"/>
</dbReference>
<organism evidence="1 2">
    <name type="scientific">Bosea vestrisii</name>
    <dbReference type="NCBI Taxonomy" id="151416"/>
    <lineage>
        <taxon>Bacteria</taxon>
        <taxon>Pseudomonadati</taxon>
        <taxon>Pseudomonadota</taxon>
        <taxon>Alphaproteobacteria</taxon>
        <taxon>Hyphomicrobiales</taxon>
        <taxon>Boseaceae</taxon>
        <taxon>Bosea</taxon>
    </lineage>
</organism>
<proteinExistence type="predicted"/>
<evidence type="ECO:0000313" key="1">
    <source>
        <dbReference type="EMBL" id="MFC5393044.1"/>
    </source>
</evidence>
<protein>
    <submittedName>
        <fullName evidence="1">Regulatory protein GemA</fullName>
    </submittedName>
</protein>
<dbReference type="Proteomes" id="UP001596104">
    <property type="component" value="Unassembled WGS sequence"/>
</dbReference>
<accession>A0ABW0HAA3</accession>
<reference evidence="2" key="1">
    <citation type="journal article" date="2019" name="Int. J. Syst. Evol. Microbiol.">
        <title>The Global Catalogue of Microorganisms (GCM) 10K type strain sequencing project: providing services to taxonomists for standard genome sequencing and annotation.</title>
        <authorList>
            <consortium name="The Broad Institute Genomics Platform"/>
            <consortium name="The Broad Institute Genome Sequencing Center for Infectious Disease"/>
            <person name="Wu L."/>
            <person name="Ma J."/>
        </authorList>
    </citation>
    <scope>NUCLEOTIDE SEQUENCE [LARGE SCALE GENOMIC DNA]</scope>
    <source>
        <strain evidence="2">CGMCC 1.16326</strain>
    </source>
</reference>
<gene>
    <name evidence="1" type="ORF">ACFPPC_10410</name>
</gene>
<comment type="caution">
    <text evidence="1">The sequence shown here is derived from an EMBL/GenBank/DDBJ whole genome shotgun (WGS) entry which is preliminary data.</text>
</comment>
<dbReference type="Pfam" id="PF06252">
    <property type="entry name" value="GemA"/>
    <property type="match status" value="1"/>
</dbReference>
<keyword evidence="2" id="KW-1185">Reference proteome</keyword>
<dbReference type="RefSeq" id="WP_377007955.1">
    <property type="nucleotide sequence ID" value="NZ_JBHSLV010000019.1"/>
</dbReference>
<dbReference type="InterPro" id="IPR009363">
    <property type="entry name" value="Phage_Mu_Gp16"/>
</dbReference>
<evidence type="ECO:0000313" key="2">
    <source>
        <dbReference type="Proteomes" id="UP001596104"/>
    </source>
</evidence>
<sequence>MGAALLSSAQLRTIHTLKGKAGLDDGLYRQMLGRFDVVSSKELTSGQAAQLIDALQAVSPARAPHPKAVAMTGRYGAKIRALWISGWNLGVVRDRSDEAACAFVERQTGVQRTAWLVEPAAGRAAIEALKAWLAREAGVEWPTGHETDPTQHKIAVVLAQWRRLVGLGVVRADDPGLGVIGAESSHDLDLVSGQLGRRIRKVLGRASS</sequence>
<name>A0ABW0HAA3_9HYPH</name>